<feature type="transmembrane region" description="Helical" evidence="1">
    <location>
        <begin position="51"/>
        <end position="72"/>
    </location>
</feature>
<feature type="transmembrane region" description="Helical" evidence="1">
    <location>
        <begin position="159"/>
        <end position="180"/>
    </location>
</feature>
<keyword evidence="1" id="KW-0472">Membrane</keyword>
<dbReference type="InterPro" id="IPR034804">
    <property type="entry name" value="SQR/QFR_C/D"/>
</dbReference>
<dbReference type="Proteomes" id="UP000076798">
    <property type="component" value="Unassembled WGS sequence"/>
</dbReference>
<dbReference type="PANTHER" id="PTHR40465:SF1">
    <property type="entry name" value="DUF6534 DOMAIN-CONTAINING PROTEIN"/>
    <property type="match status" value="1"/>
</dbReference>
<name>A0A166FJ10_9AGAM</name>
<dbReference type="OrthoDB" id="3270417at2759"/>
<dbReference type="AlphaFoldDB" id="A0A166FJ10"/>
<evidence type="ECO:0000256" key="1">
    <source>
        <dbReference type="SAM" id="Phobius"/>
    </source>
</evidence>
<protein>
    <recommendedName>
        <fullName evidence="2">DUF6534 domain-containing protein</fullName>
    </recommendedName>
</protein>
<feature type="domain" description="DUF6534" evidence="2">
    <location>
        <begin position="169"/>
        <end position="255"/>
    </location>
</feature>
<dbReference type="SUPFAM" id="SSF81343">
    <property type="entry name" value="Fumarate reductase respiratory complex transmembrane subunits"/>
    <property type="match status" value="1"/>
</dbReference>
<feature type="transmembrane region" description="Helical" evidence="1">
    <location>
        <begin position="12"/>
        <end position="39"/>
    </location>
</feature>
<keyword evidence="1" id="KW-1133">Transmembrane helix</keyword>
<sequence length="357" mass="39370">MPSPAVQTISNISFGIVLLGVLTATIVHGVIGLQACLYWNDYPDDRRILRGMICTIMTLEFIHMGFCWHFTFSDQLNSLLHPERLLEPLWTFKATLPVTSITQSICHGFFILRVWILSKRNSKICAALASIDLARLCTSMALTAFMFKARTWLDLHSNHGLFTATFALSVASDFAITTVLSFYLRLARTGSKRTDGMLNSLVYYTISNGASFVVGNIAVLVLFLLLPNNLSYVAALEVVSKLYANSVLSSLNARSNIRKRFLSNGGSTIKSGLPTFKRPTSTQDSSASSRLSTIHPFYTIDDVEPDTPLTPPSAKTLIGTPEPFTPRALSEIKIERTVETFEMSTSRSSEGDASDKC</sequence>
<feature type="transmembrane region" description="Helical" evidence="1">
    <location>
        <begin position="201"/>
        <end position="226"/>
    </location>
</feature>
<dbReference type="GO" id="GO:0016020">
    <property type="term" value="C:membrane"/>
    <property type="evidence" value="ECO:0007669"/>
    <property type="project" value="InterPro"/>
</dbReference>
<feature type="transmembrane region" description="Helical" evidence="1">
    <location>
        <begin position="92"/>
        <end position="112"/>
    </location>
</feature>
<gene>
    <name evidence="3" type="ORF">SISSUDRAFT_1060049</name>
</gene>
<evidence type="ECO:0000313" key="4">
    <source>
        <dbReference type="Proteomes" id="UP000076798"/>
    </source>
</evidence>
<dbReference type="InterPro" id="IPR045339">
    <property type="entry name" value="DUF6534"/>
</dbReference>
<dbReference type="PANTHER" id="PTHR40465">
    <property type="entry name" value="CHROMOSOME 1, WHOLE GENOME SHOTGUN SEQUENCE"/>
    <property type="match status" value="1"/>
</dbReference>
<accession>A0A166FJ10</accession>
<proteinExistence type="predicted"/>
<feature type="transmembrane region" description="Helical" evidence="1">
    <location>
        <begin position="124"/>
        <end position="147"/>
    </location>
</feature>
<dbReference type="STRING" id="1314776.A0A166FJ10"/>
<keyword evidence="4" id="KW-1185">Reference proteome</keyword>
<reference evidence="3 4" key="1">
    <citation type="journal article" date="2016" name="Mol. Biol. Evol.">
        <title>Comparative Genomics of Early-Diverging Mushroom-Forming Fungi Provides Insights into the Origins of Lignocellulose Decay Capabilities.</title>
        <authorList>
            <person name="Nagy L.G."/>
            <person name="Riley R."/>
            <person name="Tritt A."/>
            <person name="Adam C."/>
            <person name="Daum C."/>
            <person name="Floudas D."/>
            <person name="Sun H."/>
            <person name="Yadav J.S."/>
            <person name="Pangilinan J."/>
            <person name="Larsson K.H."/>
            <person name="Matsuura K."/>
            <person name="Barry K."/>
            <person name="Labutti K."/>
            <person name="Kuo R."/>
            <person name="Ohm R.A."/>
            <person name="Bhattacharya S.S."/>
            <person name="Shirouzu T."/>
            <person name="Yoshinaga Y."/>
            <person name="Martin F.M."/>
            <person name="Grigoriev I.V."/>
            <person name="Hibbett D.S."/>
        </authorList>
    </citation>
    <scope>NUCLEOTIDE SEQUENCE [LARGE SCALE GENOMIC DNA]</scope>
    <source>
        <strain evidence="3 4">HHB10207 ss-3</strain>
    </source>
</reference>
<evidence type="ECO:0000313" key="3">
    <source>
        <dbReference type="EMBL" id="KZT40697.1"/>
    </source>
</evidence>
<evidence type="ECO:0000259" key="2">
    <source>
        <dbReference type="Pfam" id="PF20152"/>
    </source>
</evidence>
<organism evidence="3 4">
    <name type="scientific">Sistotremastrum suecicum HHB10207 ss-3</name>
    <dbReference type="NCBI Taxonomy" id="1314776"/>
    <lineage>
        <taxon>Eukaryota</taxon>
        <taxon>Fungi</taxon>
        <taxon>Dikarya</taxon>
        <taxon>Basidiomycota</taxon>
        <taxon>Agaricomycotina</taxon>
        <taxon>Agaricomycetes</taxon>
        <taxon>Sistotremastrales</taxon>
        <taxon>Sistotremastraceae</taxon>
        <taxon>Sistotremastrum</taxon>
    </lineage>
</organism>
<dbReference type="EMBL" id="KV428029">
    <property type="protein sequence ID" value="KZT40697.1"/>
    <property type="molecule type" value="Genomic_DNA"/>
</dbReference>
<dbReference type="Pfam" id="PF20152">
    <property type="entry name" value="DUF6534"/>
    <property type="match status" value="1"/>
</dbReference>
<keyword evidence="1" id="KW-0812">Transmembrane</keyword>